<protein>
    <recommendedName>
        <fullName evidence="9">Integral membrane protein</fullName>
    </recommendedName>
</protein>
<keyword evidence="8" id="KW-1185">Reference proteome</keyword>
<dbReference type="AlphaFoldDB" id="A0A9W4MN24"/>
<feature type="transmembrane region" description="Helical" evidence="6">
    <location>
        <begin position="34"/>
        <end position="52"/>
    </location>
</feature>
<keyword evidence="3 6" id="KW-1133">Transmembrane helix</keyword>
<feature type="compositionally biased region" description="Basic and acidic residues" evidence="5">
    <location>
        <begin position="335"/>
        <end position="347"/>
    </location>
</feature>
<reference evidence="7" key="1">
    <citation type="submission" date="2021-07" db="EMBL/GenBank/DDBJ databases">
        <authorList>
            <person name="Branca A.L. A."/>
        </authorList>
    </citation>
    <scope>NUCLEOTIDE SEQUENCE</scope>
</reference>
<evidence type="ECO:0000256" key="6">
    <source>
        <dbReference type="SAM" id="Phobius"/>
    </source>
</evidence>
<evidence type="ECO:0000256" key="2">
    <source>
        <dbReference type="ARBA" id="ARBA00022692"/>
    </source>
</evidence>
<keyword evidence="4 6" id="KW-0472">Membrane</keyword>
<dbReference type="OrthoDB" id="2327445at2759"/>
<dbReference type="Proteomes" id="UP001153618">
    <property type="component" value="Unassembled WGS sequence"/>
</dbReference>
<organism evidence="7 8">
    <name type="scientific">Penicillium olsonii</name>
    <dbReference type="NCBI Taxonomy" id="99116"/>
    <lineage>
        <taxon>Eukaryota</taxon>
        <taxon>Fungi</taxon>
        <taxon>Dikarya</taxon>
        <taxon>Ascomycota</taxon>
        <taxon>Pezizomycotina</taxon>
        <taxon>Eurotiomycetes</taxon>
        <taxon>Eurotiomycetidae</taxon>
        <taxon>Eurotiales</taxon>
        <taxon>Aspergillaceae</taxon>
        <taxon>Penicillium</taxon>
    </lineage>
</organism>
<evidence type="ECO:0000256" key="1">
    <source>
        <dbReference type="ARBA" id="ARBA00004141"/>
    </source>
</evidence>
<dbReference type="CDD" id="cd06261">
    <property type="entry name" value="TM_PBP2"/>
    <property type="match status" value="1"/>
</dbReference>
<evidence type="ECO:0000313" key="8">
    <source>
        <dbReference type="Proteomes" id="UP001153618"/>
    </source>
</evidence>
<proteinExistence type="predicted"/>
<comment type="caution">
    <text evidence="7">The sequence shown here is derived from an EMBL/GenBank/DDBJ whole genome shotgun (WGS) entry which is preliminary data.</text>
</comment>
<evidence type="ECO:0008006" key="9">
    <source>
        <dbReference type="Google" id="ProtNLM"/>
    </source>
</evidence>
<accession>A0A9W4MN24</accession>
<dbReference type="EMBL" id="CAJVOS010000016">
    <property type="protein sequence ID" value="CAG8037153.1"/>
    <property type="molecule type" value="Genomic_DNA"/>
</dbReference>
<dbReference type="GO" id="GO:0005886">
    <property type="term" value="C:plasma membrane"/>
    <property type="evidence" value="ECO:0007669"/>
    <property type="project" value="InterPro"/>
</dbReference>
<gene>
    <name evidence="7" type="ORF">POLS_LOCUS2874</name>
</gene>
<dbReference type="GO" id="GO:0051285">
    <property type="term" value="C:cell cortex of cell tip"/>
    <property type="evidence" value="ECO:0007669"/>
    <property type="project" value="TreeGrafter"/>
</dbReference>
<comment type="subcellular location">
    <subcellularLocation>
        <location evidence="1">Membrane</location>
        <topology evidence="1">Multi-pass membrane protein</topology>
    </subcellularLocation>
</comment>
<sequence length="387" mass="43011">MMEEKRKLPFFRSTNPIDRRRKSTVHWHRRLRSFLYLVAWIFLVLVVIGNIADKPVLRNTYFLYLDLSNIIPVSIPNAVLINSIAQTIGLHDFYQVGMWNYCEGYNADGITHCSKPETLYAFNPVDIILSELLSGASIALPSDIEEPLNLARVASHWMFGLLLAAAVLNFVLIFVAPLAVSARHPRYIKDWAAGHNSENGTIAEPPHRRRTFFWLRALPMLILTFFTALVTIVGSAVATVMFVIFANVFANADPSINIKAHVGTQMMVFMWIASAFSLIAFIIQSGSCCAACCRGRKARKQLKSQGVNPREKGSAHTSVTDSPLQPTDQAVSSGRDVHSVSPEERRPSSSGHAFANGHEQHFESGNGYAEHNGAYPQYSTEPHAVSK</sequence>
<evidence type="ECO:0000256" key="4">
    <source>
        <dbReference type="ARBA" id="ARBA00023136"/>
    </source>
</evidence>
<feature type="transmembrane region" description="Helical" evidence="6">
    <location>
        <begin position="157"/>
        <end position="180"/>
    </location>
</feature>
<dbReference type="InterPro" id="IPR000515">
    <property type="entry name" value="MetI-like"/>
</dbReference>
<dbReference type="InterPro" id="IPR052413">
    <property type="entry name" value="SUR7_domain"/>
</dbReference>
<dbReference type="GO" id="GO:0055085">
    <property type="term" value="P:transmembrane transport"/>
    <property type="evidence" value="ECO:0007669"/>
    <property type="project" value="InterPro"/>
</dbReference>
<evidence type="ECO:0000256" key="3">
    <source>
        <dbReference type="ARBA" id="ARBA00022989"/>
    </source>
</evidence>
<evidence type="ECO:0000313" key="7">
    <source>
        <dbReference type="EMBL" id="CAG8037153.1"/>
    </source>
</evidence>
<dbReference type="InterPro" id="IPR009571">
    <property type="entry name" value="SUR7/Rim9-like_fungi"/>
</dbReference>
<feature type="transmembrane region" description="Helical" evidence="6">
    <location>
        <begin position="218"/>
        <end position="248"/>
    </location>
</feature>
<feature type="compositionally biased region" description="Polar residues" evidence="5">
    <location>
        <begin position="315"/>
        <end position="332"/>
    </location>
</feature>
<evidence type="ECO:0000256" key="5">
    <source>
        <dbReference type="SAM" id="MobiDB-lite"/>
    </source>
</evidence>
<feature type="transmembrane region" description="Helical" evidence="6">
    <location>
        <begin position="268"/>
        <end position="293"/>
    </location>
</feature>
<dbReference type="GO" id="GO:0031505">
    <property type="term" value="P:fungal-type cell wall organization"/>
    <property type="evidence" value="ECO:0007669"/>
    <property type="project" value="TreeGrafter"/>
</dbReference>
<dbReference type="PANTHER" id="PTHR28019:SF2">
    <property type="entry name" value="CELL MEMBRANE PROTEIN YLR413W-RELATED"/>
    <property type="match status" value="1"/>
</dbReference>
<keyword evidence="2 6" id="KW-0812">Transmembrane</keyword>
<feature type="region of interest" description="Disordered" evidence="5">
    <location>
        <begin position="301"/>
        <end position="387"/>
    </location>
</feature>
<dbReference type="Pfam" id="PF06687">
    <property type="entry name" value="SUR7"/>
    <property type="match status" value="1"/>
</dbReference>
<name>A0A9W4MN24_PENOL</name>
<dbReference type="PANTHER" id="PTHR28019">
    <property type="entry name" value="CELL MEMBRANE PROTEIN YLR413W-RELATED"/>
    <property type="match status" value="1"/>
</dbReference>